<dbReference type="EMBL" id="AFRT01000524">
    <property type="protein sequence ID" value="ELU43620.1"/>
    <property type="molecule type" value="Genomic_DNA"/>
</dbReference>
<gene>
    <name evidence="1" type="ORF">AG1IA_02363</name>
</gene>
<protein>
    <submittedName>
        <fullName evidence="1">Uncharacterized protein</fullName>
    </submittedName>
</protein>
<comment type="caution">
    <text evidence="1">The sequence shown here is derived from an EMBL/GenBank/DDBJ whole genome shotgun (WGS) entry which is preliminary data.</text>
</comment>
<keyword evidence="2" id="KW-1185">Reference proteome</keyword>
<accession>L8X065</accession>
<proteinExistence type="predicted"/>
<evidence type="ECO:0000313" key="1">
    <source>
        <dbReference type="EMBL" id="ELU43620.1"/>
    </source>
</evidence>
<sequence>MEISLYSQCDEESGFVEQSVRGAMGPRELHFGGTTYLSVGDFLYVPWNSMAECLDRHVEGTESARRARGRANLGQVRPRRALYDSYMRQVTRDDDGNIGFRSSESESGEIKLRVEEPLCESAPIMSKSVVDAYNS</sequence>
<reference evidence="1 2" key="1">
    <citation type="journal article" date="2013" name="Nat. Commun.">
        <title>The evolution and pathogenic mechanisms of the rice sheath blight pathogen.</title>
        <authorList>
            <person name="Zheng A."/>
            <person name="Lin R."/>
            <person name="Xu L."/>
            <person name="Qin P."/>
            <person name="Tang C."/>
            <person name="Ai P."/>
            <person name="Zhang D."/>
            <person name="Liu Y."/>
            <person name="Sun Z."/>
            <person name="Feng H."/>
            <person name="Wang Y."/>
            <person name="Chen Y."/>
            <person name="Liang X."/>
            <person name="Fu R."/>
            <person name="Li Q."/>
            <person name="Zhang J."/>
            <person name="Yu X."/>
            <person name="Xie Z."/>
            <person name="Ding L."/>
            <person name="Guan P."/>
            <person name="Tang J."/>
            <person name="Liang Y."/>
            <person name="Wang S."/>
            <person name="Deng Q."/>
            <person name="Li S."/>
            <person name="Zhu J."/>
            <person name="Wang L."/>
            <person name="Liu H."/>
            <person name="Li P."/>
        </authorList>
    </citation>
    <scope>NUCLEOTIDE SEQUENCE [LARGE SCALE GENOMIC DNA]</scope>
    <source>
        <strain evidence="2">AG-1 IA</strain>
    </source>
</reference>
<dbReference type="HOGENOM" id="CLU_1887182_0_0_1"/>
<organism evidence="1 2">
    <name type="scientific">Thanatephorus cucumeris (strain AG1-IA)</name>
    <name type="common">Rice sheath blight fungus</name>
    <name type="synonym">Rhizoctonia solani</name>
    <dbReference type="NCBI Taxonomy" id="983506"/>
    <lineage>
        <taxon>Eukaryota</taxon>
        <taxon>Fungi</taxon>
        <taxon>Dikarya</taxon>
        <taxon>Basidiomycota</taxon>
        <taxon>Agaricomycotina</taxon>
        <taxon>Agaricomycetes</taxon>
        <taxon>Cantharellales</taxon>
        <taxon>Ceratobasidiaceae</taxon>
        <taxon>Rhizoctonia</taxon>
        <taxon>Rhizoctonia solani AG-1</taxon>
    </lineage>
</organism>
<dbReference type="Proteomes" id="UP000011668">
    <property type="component" value="Unassembled WGS sequence"/>
</dbReference>
<evidence type="ECO:0000313" key="2">
    <source>
        <dbReference type="Proteomes" id="UP000011668"/>
    </source>
</evidence>
<name>L8X065_THACA</name>
<dbReference type="AlphaFoldDB" id="L8X065"/>